<dbReference type="RefSeq" id="WP_147665548.1">
    <property type="nucleotide sequence ID" value="NZ_VDUW01000001.1"/>
</dbReference>
<dbReference type="InterPro" id="IPR036806">
    <property type="entry name" value="YozE_SAM-like_sf"/>
</dbReference>
<feature type="domain" description="YozE SAM-like" evidence="1">
    <location>
        <begin position="3"/>
        <end position="69"/>
    </location>
</feature>
<dbReference type="Pfam" id="PF06855">
    <property type="entry name" value="YozE_SAM_like"/>
    <property type="match status" value="1"/>
</dbReference>
<protein>
    <submittedName>
        <fullName evidence="2">YozE family protein</fullName>
    </submittedName>
</protein>
<organism evidence="2 3">
    <name type="scientific">Cerasibacillus terrae</name>
    <dbReference type="NCBI Taxonomy" id="2498845"/>
    <lineage>
        <taxon>Bacteria</taxon>
        <taxon>Bacillati</taxon>
        <taxon>Bacillota</taxon>
        <taxon>Bacilli</taxon>
        <taxon>Bacillales</taxon>
        <taxon>Bacillaceae</taxon>
        <taxon>Cerasibacillus</taxon>
    </lineage>
</organism>
<dbReference type="InterPro" id="IPR023089">
    <property type="entry name" value="YozE_SAM-like"/>
</dbReference>
<dbReference type="EMBL" id="VDUW01000001">
    <property type="protein sequence ID" value="TXL67811.1"/>
    <property type="molecule type" value="Genomic_DNA"/>
</dbReference>
<dbReference type="PIRSF" id="PIRSF037262">
    <property type="entry name" value="UCP037262"/>
    <property type="match status" value="1"/>
</dbReference>
<dbReference type="AlphaFoldDB" id="A0A5C8P2K5"/>
<reference evidence="2 3" key="1">
    <citation type="submission" date="2019-06" db="EMBL/GenBank/DDBJ databases">
        <title>Cerasibacillus sp. nov., isolated from maize field.</title>
        <authorList>
            <person name="Lin S.-Y."/>
            <person name="Tsai C.-F."/>
            <person name="Young C.-C."/>
        </authorList>
    </citation>
    <scope>NUCLEOTIDE SEQUENCE [LARGE SCALE GENOMIC DNA]</scope>
    <source>
        <strain evidence="2 3">CC-CFT480</strain>
    </source>
</reference>
<evidence type="ECO:0000313" key="2">
    <source>
        <dbReference type="EMBL" id="TXL67811.1"/>
    </source>
</evidence>
<dbReference type="Gene3D" id="1.10.150.260">
    <property type="entry name" value="YozE SAM-like"/>
    <property type="match status" value="1"/>
</dbReference>
<evidence type="ECO:0000259" key="1">
    <source>
        <dbReference type="Pfam" id="PF06855"/>
    </source>
</evidence>
<dbReference type="Proteomes" id="UP000321574">
    <property type="component" value="Unassembled WGS sequence"/>
</dbReference>
<proteinExistence type="predicted"/>
<evidence type="ECO:0000313" key="3">
    <source>
        <dbReference type="Proteomes" id="UP000321574"/>
    </source>
</evidence>
<keyword evidence="3" id="KW-1185">Reference proteome</keyword>
<dbReference type="SUPFAM" id="SSF140652">
    <property type="entry name" value="YozE-like"/>
    <property type="match status" value="1"/>
</dbReference>
<dbReference type="OrthoDB" id="2242851at2"/>
<dbReference type="NCBIfam" id="NF010193">
    <property type="entry name" value="PRK13672.1"/>
    <property type="match status" value="1"/>
</dbReference>
<comment type="caution">
    <text evidence="2">The sequence shown here is derived from an EMBL/GenBank/DDBJ whole genome shotgun (WGS) entry which is preliminary data.</text>
</comment>
<sequence>MRTFYQFILTYRGKLQPDDESRLADWVFHEHDFPKHAVTYNEISEYIEQFSPFVNAVHVFDELWQVYKEE</sequence>
<dbReference type="InterPro" id="IPR010673">
    <property type="entry name" value="UPF0346"/>
</dbReference>
<accession>A0A5C8P2K5</accession>
<name>A0A5C8P2K5_9BACI</name>
<gene>
    <name evidence="2" type="ORF">FHP05_01970</name>
</gene>